<dbReference type="InterPro" id="IPR013332">
    <property type="entry name" value="KPR_N"/>
</dbReference>
<dbReference type="PANTHER" id="PTHR43765">
    <property type="entry name" value="2-DEHYDROPANTOATE 2-REDUCTASE-RELATED"/>
    <property type="match status" value="1"/>
</dbReference>
<comment type="similarity">
    <text evidence="2 10">Belongs to the ketopantoate reductase family.</text>
</comment>
<comment type="caution">
    <text evidence="14">The sequence shown here is derived from an EMBL/GenBank/DDBJ whole genome shotgun (WGS) entry which is preliminary data.</text>
</comment>
<dbReference type="InterPro" id="IPR003710">
    <property type="entry name" value="ApbA"/>
</dbReference>
<keyword evidence="11" id="KW-0812">Transmembrane</keyword>
<dbReference type="GO" id="GO:0005737">
    <property type="term" value="C:cytoplasm"/>
    <property type="evidence" value="ECO:0007669"/>
    <property type="project" value="TreeGrafter"/>
</dbReference>
<dbReference type="UniPathway" id="UPA00241"/>
<dbReference type="GO" id="GO:0015940">
    <property type="term" value="P:pantothenate biosynthetic process"/>
    <property type="evidence" value="ECO:0007669"/>
    <property type="project" value="InterPro"/>
</dbReference>
<evidence type="ECO:0000256" key="10">
    <source>
        <dbReference type="RuleBase" id="RU362068"/>
    </source>
</evidence>
<dbReference type="GO" id="GO:0008677">
    <property type="term" value="F:2-dehydropantoate 2-reductase activity"/>
    <property type="evidence" value="ECO:0007669"/>
    <property type="project" value="UniProtKB-EC"/>
</dbReference>
<dbReference type="InterPro" id="IPR013328">
    <property type="entry name" value="6PGD_dom2"/>
</dbReference>
<dbReference type="InterPro" id="IPR008927">
    <property type="entry name" value="6-PGluconate_DH-like_C_sf"/>
</dbReference>
<dbReference type="AlphaFoldDB" id="A0A7C3YG21"/>
<dbReference type="Pfam" id="PF08546">
    <property type="entry name" value="ApbA_C"/>
    <property type="match status" value="1"/>
</dbReference>
<dbReference type="Gene3D" id="3.40.50.720">
    <property type="entry name" value="NAD(P)-binding Rossmann-like Domain"/>
    <property type="match status" value="1"/>
</dbReference>
<reference evidence="14" key="1">
    <citation type="journal article" date="2020" name="mSystems">
        <title>Genome- and Community-Level Interaction Insights into Carbon Utilization and Element Cycling Functions of Hydrothermarchaeota in Hydrothermal Sediment.</title>
        <authorList>
            <person name="Zhou Z."/>
            <person name="Liu Y."/>
            <person name="Xu W."/>
            <person name="Pan J."/>
            <person name="Luo Z.H."/>
            <person name="Li M."/>
        </authorList>
    </citation>
    <scope>NUCLEOTIDE SEQUENCE [LARGE SCALE GENOMIC DNA]</scope>
    <source>
        <strain evidence="15">SpSt-62</strain>
        <strain evidence="14">SpSt-97</strain>
    </source>
</reference>
<dbReference type="Pfam" id="PF02558">
    <property type="entry name" value="ApbA"/>
    <property type="match status" value="1"/>
</dbReference>
<name>A0A7C3YG21_9EURY</name>
<evidence type="ECO:0000259" key="13">
    <source>
        <dbReference type="Pfam" id="PF08546"/>
    </source>
</evidence>
<protein>
    <recommendedName>
        <fullName evidence="3 10">2-dehydropantoate 2-reductase</fullName>
        <ecNumber evidence="3 10">1.1.1.169</ecNumber>
    </recommendedName>
    <alternativeName>
        <fullName evidence="7 10">Ketopantoate reductase</fullName>
    </alternativeName>
</protein>
<dbReference type="Gene3D" id="1.10.1040.10">
    <property type="entry name" value="N-(1-d-carboxylethyl)-l-norvaline Dehydrogenase, domain 2"/>
    <property type="match status" value="1"/>
</dbReference>
<dbReference type="SUPFAM" id="SSF51735">
    <property type="entry name" value="NAD(P)-binding Rossmann-fold domains"/>
    <property type="match status" value="1"/>
</dbReference>
<dbReference type="EC" id="1.1.1.169" evidence="3 10"/>
<evidence type="ECO:0000256" key="9">
    <source>
        <dbReference type="ARBA" id="ARBA00048196"/>
    </source>
</evidence>
<accession>A0A7C3YG21</accession>
<proteinExistence type="inferred from homology"/>
<evidence type="ECO:0000313" key="15">
    <source>
        <dbReference type="EMBL" id="HGU59931.1"/>
    </source>
</evidence>
<evidence type="ECO:0000256" key="3">
    <source>
        <dbReference type="ARBA" id="ARBA00013014"/>
    </source>
</evidence>
<dbReference type="EMBL" id="DTPI01000037">
    <property type="protein sequence ID" value="HGE67039.1"/>
    <property type="molecule type" value="Genomic_DNA"/>
</dbReference>
<evidence type="ECO:0000256" key="8">
    <source>
        <dbReference type="ARBA" id="ARBA00047506"/>
    </source>
</evidence>
<keyword evidence="5 10" id="KW-0173">Coenzyme A biosynthesis</keyword>
<dbReference type="GO" id="GO:0015937">
    <property type="term" value="P:coenzyme A biosynthetic process"/>
    <property type="evidence" value="ECO:0007669"/>
    <property type="project" value="UniProtKB-UniPathway"/>
</dbReference>
<comment type="catalytic activity">
    <reaction evidence="9">
        <text>(R)-pantoate + NAD(+) = 2-dehydropantoate + NADH + H(+)</text>
        <dbReference type="Rhea" id="RHEA:61292"/>
        <dbReference type="ChEBI" id="CHEBI:11561"/>
        <dbReference type="ChEBI" id="CHEBI:15378"/>
        <dbReference type="ChEBI" id="CHEBI:15980"/>
        <dbReference type="ChEBI" id="CHEBI:57540"/>
        <dbReference type="ChEBI" id="CHEBI:57945"/>
    </reaction>
    <physiologicalReaction direction="right-to-left" evidence="9">
        <dbReference type="Rhea" id="RHEA:61294"/>
    </physiologicalReaction>
</comment>
<feature type="domain" description="Ketopantoate reductase N-terminal" evidence="12">
    <location>
        <begin position="3"/>
        <end position="141"/>
    </location>
</feature>
<comment type="function">
    <text evidence="10">Catalyzes the NADPH-dependent reduction of ketopantoate into pantoic acid.</text>
</comment>
<evidence type="ECO:0000256" key="2">
    <source>
        <dbReference type="ARBA" id="ARBA00007870"/>
    </source>
</evidence>
<dbReference type="GO" id="GO:0050661">
    <property type="term" value="F:NADP binding"/>
    <property type="evidence" value="ECO:0007669"/>
    <property type="project" value="TreeGrafter"/>
</dbReference>
<dbReference type="InterPro" id="IPR050838">
    <property type="entry name" value="Ketopantoate_reductase"/>
</dbReference>
<evidence type="ECO:0000256" key="6">
    <source>
        <dbReference type="ARBA" id="ARBA00023002"/>
    </source>
</evidence>
<keyword evidence="11" id="KW-0472">Membrane</keyword>
<evidence type="ECO:0000256" key="1">
    <source>
        <dbReference type="ARBA" id="ARBA00004724"/>
    </source>
</evidence>
<evidence type="ECO:0000256" key="11">
    <source>
        <dbReference type="SAM" id="Phobius"/>
    </source>
</evidence>
<evidence type="ECO:0000259" key="12">
    <source>
        <dbReference type="Pfam" id="PF02558"/>
    </source>
</evidence>
<feature type="domain" description="Ketopantoate reductase C-terminal" evidence="13">
    <location>
        <begin position="164"/>
        <end position="285"/>
    </location>
</feature>
<dbReference type="NCBIfam" id="TIGR00745">
    <property type="entry name" value="apbA_panE"/>
    <property type="match status" value="1"/>
</dbReference>
<comment type="pathway">
    <text evidence="1 10">Cofactor biosynthesis; coenzyme A biosynthesis.</text>
</comment>
<keyword evidence="6 10" id="KW-0560">Oxidoreductase</keyword>
<dbReference type="InterPro" id="IPR013752">
    <property type="entry name" value="KPA_reductase"/>
</dbReference>
<keyword evidence="4 10" id="KW-0521">NADP</keyword>
<evidence type="ECO:0000256" key="4">
    <source>
        <dbReference type="ARBA" id="ARBA00022857"/>
    </source>
</evidence>
<sequence length="289" mass="32040">MRIEIFGSGALGSLIGAFLVKAGFEVVFVARGKQLEALKRKLIISGIVEEELDVYATDKPEDVDLVFLTVKAYDTEKAAKILKKTDFKAICSLQNGVGNEEILMKYFENVVGGVVTYGANLIEYGHVMFAGEGEIYLGDFRGNYAGKFCEVLKRAGLNAQVVNDIQKRIWVKAAVNAVINPITAICRVRNGKILEIKYLWDIAVRLAKECEIVLKAKGFQVDVVELVREVASKTAENRSSMLQDIERGKRTEIDFINGAFVKEAEKMGVQITYNDIMKKLVKGIELGMA</sequence>
<evidence type="ECO:0000313" key="14">
    <source>
        <dbReference type="EMBL" id="HGE67039.1"/>
    </source>
</evidence>
<evidence type="ECO:0000256" key="7">
    <source>
        <dbReference type="ARBA" id="ARBA00032024"/>
    </source>
</evidence>
<feature type="transmembrane region" description="Helical" evidence="11">
    <location>
        <begin position="6"/>
        <end position="30"/>
    </location>
</feature>
<keyword evidence="11" id="KW-1133">Transmembrane helix</keyword>
<dbReference type="EMBL" id="DTAK01000062">
    <property type="protein sequence ID" value="HGU59931.1"/>
    <property type="molecule type" value="Genomic_DNA"/>
</dbReference>
<evidence type="ECO:0000256" key="5">
    <source>
        <dbReference type="ARBA" id="ARBA00022993"/>
    </source>
</evidence>
<comment type="catalytic activity">
    <reaction evidence="8">
        <text>(R)-pantoate + NADP(+) = 2-dehydropantoate + NADPH + H(+)</text>
        <dbReference type="Rhea" id="RHEA:16233"/>
        <dbReference type="ChEBI" id="CHEBI:11561"/>
        <dbReference type="ChEBI" id="CHEBI:15378"/>
        <dbReference type="ChEBI" id="CHEBI:15980"/>
        <dbReference type="ChEBI" id="CHEBI:57783"/>
        <dbReference type="ChEBI" id="CHEBI:58349"/>
        <dbReference type="EC" id="1.1.1.169"/>
    </reaction>
    <physiologicalReaction direction="right-to-left" evidence="8">
        <dbReference type="Rhea" id="RHEA:16235"/>
    </physiologicalReaction>
</comment>
<dbReference type="SUPFAM" id="SSF48179">
    <property type="entry name" value="6-phosphogluconate dehydrogenase C-terminal domain-like"/>
    <property type="match status" value="1"/>
</dbReference>
<dbReference type="InterPro" id="IPR036291">
    <property type="entry name" value="NAD(P)-bd_dom_sf"/>
</dbReference>
<gene>
    <name evidence="15" type="ORF">ENT89_07345</name>
    <name evidence="14" type="ORF">ENX77_08015</name>
</gene>
<organism evidence="14">
    <name type="scientific">Geoglobus ahangari</name>
    <dbReference type="NCBI Taxonomy" id="113653"/>
    <lineage>
        <taxon>Archaea</taxon>
        <taxon>Methanobacteriati</taxon>
        <taxon>Methanobacteriota</taxon>
        <taxon>Archaeoglobi</taxon>
        <taxon>Archaeoglobales</taxon>
        <taxon>Archaeoglobaceae</taxon>
        <taxon>Geoglobus</taxon>
    </lineage>
</organism>
<dbReference type="PANTHER" id="PTHR43765:SF2">
    <property type="entry name" value="2-DEHYDROPANTOATE 2-REDUCTASE"/>
    <property type="match status" value="1"/>
</dbReference>